<organism evidence="1 2">
    <name type="scientific">Desulfobaculum bizertense DSM 18034</name>
    <dbReference type="NCBI Taxonomy" id="1121442"/>
    <lineage>
        <taxon>Bacteria</taxon>
        <taxon>Pseudomonadati</taxon>
        <taxon>Thermodesulfobacteriota</taxon>
        <taxon>Desulfovibrionia</taxon>
        <taxon>Desulfovibrionales</taxon>
        <taxon>Desulfovibrionaceae</taxon>
        <taxon>Desulfobaculum</taxon>
    </lineage>
</organism>
<dbReference type="STRING" id="1121442.SAMN02745702_01105"/>
<dbReference type="Proteomes" id="UP000189733">
    <property type="component" value="Unassembled WGS sequence"/>
</dbReference>
<sequence>MSDEKEISINHIACSGCMGCVEMHPELFEWDEVNEKVVLKKEKVSADEIHEMLSLCPQDCIELED</sequence>
<dbReference type="Pfam" id="PF13370">
    <property type="entry name" value="Fer4_13"/>
    <property type="match status" value="1"/>
</dbReference>
<reference evidence="1 2" key="1">
    <citation type="submission" date="2017-02" db="EMBL/GenBank/DDBJ databases">
        <authorList>
            <person name="Peterson S.W."/>
        </authorList>
    </citation>
    <scope>NUCLEOTIDE SEQUENCE [LARGE SCALE GENOMIC DNA]</scope>
    <source>
        <strain evidence="1 2">DSM 18034</strain>
    </source>
</reference>
<dbReference type="RefSeq" id="WP_078684406.1">
    <property type="nucleotide sequence ID" value="NZ_FUYA01000003.1"/>
</dbReference>
<accession>A0A1T4VWL4</accession>
<keyword evidence="2" id="KW-1185">Reference proteome</keyword>
<dbReference type="OrthoDB" id="5471967at2"/>
<dbReference type="AlphaFoldDB" id="A0A1T4VWL4"/>
<gene>
    <name evidence="1" type="ORF">SAMN02745702_01105</name>
</gene>
<dbReference type="SUPFAM" id="SSF54862">
    <property type="entry name" value="4Fe-4S ferredoxins"/>
    <property type="match status" value="1"/>
</dbReference>
<dbReference type="Gene3D" id="3.30.70.20">
    <property type="match status" value="1"/>
</dbReference>
<protein>
    <submittedName>
        <fullName evidence="1">Ferredoxin</fullName>
    </submittedName>
</protein>
<evidence type="ECO:0000313" key="2">
    <source>
        <dbReference type="Proteomes" id="UP000189733"/>
    </source>
</evidence>
<evidence type="ECO:0000313" key="1">
    <source>
        <dbReference type="EMBL" id="SKA69327.1"/>
    </source>
</evidence>
<dbReference type="EMBL" id="FUYA01000003">
    <property type="protein sequence ID" value="SKA69327.1"/>
    <property type="molecule type" value="Genomic_DNA"/>
</dbReference>
<name>A0A1T4VWL4_9BACT</name>
<proteinExistence type="predicted"/>